<evidence type="ECO:0000313" key="2">
    <source>
        <dbReference type="Proteomes" id="UP000233556"/>
    </source>
</evidence>
<dbReference type="AlphaFoldDB" id="A0A2I0UQC8"/>
<gene>
    <name evidence="1" type="ORF">llap_1440</name>
</gene>
<sequence length="275" mass="32618">MLMKFDFVMNSENLDINHSARIDAGVQETTRTDKHLKYNMDQVWNSLLCAVNLTLPPHFGEVTLFIDMDSCIIVRFRDFGPFLFFMEACKISMKYIQYGYFISNGLSNPFVKVYLFSDVGCQMERKTITEIILNKDLWKYFILQSLRTVVAWIMPVPKLLCKHKQSWFLRQLFLQFLKEKLFWIQSVPQPARLQKELGDNFFNEVFLLKRDENWCPVPPFKLDIQATDLTRFKYDCTIRLLFQLNMVEDRNSASHAESQDRPEIIRVYLADFALR</sequence>
<proteinExistence type="predicted"/>
<name>A0A2I0UQC8_LIMLA</name>
<reference evidence="2" key="2">
    <citation type="submission" date="2017-12" db="EMBL/GenBank/DDBJ databases">
        <title>Genome sequence of the Bar-tailed Godwit (Limosa lapponica baueri).</title>
        <authorList>
            <person name="Lima N.C.B."/>
            <person name="Parody-Merino A.M."/>
            <person name="Battley P.F."/>
            <person name="Fidler A.E."/>
            <person name="Prosdocimi F."/>
        </authorList>
    </citation>
    <scope>NUCLEOTIDE SEQUENCE [LARGE SCALE GENOMIC DNA]</scope>
</reference>
<evidence type="ECO:0000313" key="1">
    <source>
        <dbReference type="EMBL" id="PKU48246.1"/>
    </source>
</evidence>
<keyword evidence="2" id="KW-1185">Reference proteome</keyword>
<accession>A0A2I0UQC8</accession>
<dbReference type="EMBL" id="KZ505657">
    <property type="protein sequence ID" value="PKU48246.1"/>
    <property type="molecule type" value="Genomic_DNA"/>
</dbReference>
<organism evidence="1 2">
    <name type="scientific">Limosa lapponica baueri</name>
    <dbReference type="NCBI Taxonomy" id="1758121"/>
    <lineage>
        <taxon>Eukaryota</taxon>
        <taxon>Metazoa</taxon>
        <taxon>Chordata</taxon>
        <taxon>Craniata</taxon>
        <taxon>Vertebrata</taxon>
        <taxon>Euteleostomi</taxon>
        <taxon>Archelosauria</taxon>
        <taxon>Archosauria</taxon>
        <taxon>Dinosauria</taxon>
        <taxon>Saurischia</taxon>
        <taxon>Theropoda</taxon>
        <taxon>Coelurosauria</taxon>
        <taxon>Aves</taxon>
        <taxon>Neognathae</taxon>
        <taxon>Neoaves</taxon>
        <taxon>Charadriiformes</taxon>
        <taxon>Scolopacidae</taxon>
        <taxon>Limosa</taxon>
    </lineage>
</organism>
<protein>
    <submittedName>
        <fullName evidence="1">Uncharacterized protein</fullName>
    </submittedName>
</protein>
<reference evidence="2" key="1">
    <citation type="submission" date="2017-11" db="EMBL/GenBank/DDBJ databases">
        <authorList>
            <person name="Lima N.C."/>
            <person name="Parody-Merino A.M."/>
            <person name="Battley P.F."/>
            <person name="Fidler A.E."/>
            <person name="Prosdocimi F."/>
        </authorList>
    </citation>
    <scope>NUCLEOTIDE SEQUENCE [LARGE SCALE GENOMIC DNA]</scope>
</reference>
<dbReference type="Proteomes" id="UP000233556">
    <property type="component" value="Unassembled WGS sequence"/>
</dbReference>